<keyword evidence="2" id="KW-1185">Reference proteome</keyword>
<gene>
    <name evidence="1" type="ORF">RU86_GL001642</name>
</gene>
<name>A0A2A5RUH3_9LACT</name>
<comment type="caution">
    <text evidence="1">The sequence shown here is derived from an EMBL/GenBank/DDBJ whole genome shotgun (WGS) entry which is preliminary data.</text>
</comment>
<evidence type="ECO:0000313" key="1">
    <source>
        <dbReference type="EMBL" id="PCS04308.1"/>
    </source>
</evidence>
<dbReference type="InterPro" id="IPR058263">
    <property type="entry name" value="DUF7957"/>
</dbReference>
<organism evidence="1 2">
    <name type="scientific">Pseudolactococcus piscium</name>
    <dbReference type="NCBI Taxonomy" id="1364"/>
    <lineage>
        <taxon>Bacteria</taxon>
        <taxon>Bacillati</taxon>
        <taxon>Bacillota</taxon>
        <taxon>Bacilli</taxon>
        <taxon>Lactobacillales</taxon>
        <taxon>Streptococcaceae</taxon>
        <taxon>Pseudolactococcus</taxon>
    </lineage>
</organism>
<dbReference type="Pfam" id="PF25857">
    <property type="entry name" value="DUF7957"/>
    <property type="match status" value="1"/>
</dbReference>
<sequence>MYKVVEKKLFIDKNECSFEYDIDDVKYQSGIYVVLLNIPNEVEEVDNIYGVNEFGKIIWRIESPLVAFDIKPEEQGYNYFANSIYTGIFVLDNKFSANTFFGMSYDFDFLTGKLLSKRGLK</sequence>
<dbReference type="AlphaFoldDB" id="A0A2A5RUH3"/>
<dbReference type="RefSeq" id="WP_096815390.1">
    <property type="nucleotide sequence ID" value="NZ_JXJW01000034.1"/>
</dbReference>
<accession>A0A2A5RUH3</accession>
<dbReference type="Proteomes" id="UP000218282">
    <property type="component" value="Unassembled WGS sequence"/>
</dbReference>
<evidence type="ECO:0000313" key="2">
    <source>
        <dbReference type="Proteomes" id="UP000218282"/>
    </source>
</evidence>
<dbReference type="EMBL" id="JXJW01000034">
    <property type="protein sequence ID" value="PCS04308.1"/>
    <property type="molecule type" value="Genomic_DNA"/>
</dbReference>
<reference evidence="1 2" key="1">
    <citation type="submission" date="2014-12" db="EMBL/GenBank/DDBJ databases">
        <title>Draft genome sequences of 10 type strains of Lactococcus.</title>
        <authorList>
            <person name="Sun Z."/>
            <person name="Zhong Z."/>
            <person name="Liu W."/>
            <person name="Zhang W."/>
            <person name="Zhang H."/>
        </authorList>
    </citation>
    <scope>NUCLEOTIDE SEQUENCE [LARGE SCALE GENOMIC DNA]</scope>
    <source>
        <strain evidence="1 2">DSM 6634</strain>
    </source>
</reference>
<proteinExistence type="predicted"/>
<protein>
    <submittedName>
        <fullName evidence="1">Uncharacterized protein</fullName>
    </submittedName>
</protein>